<evidence type="ECO:0000313" key="2">
    <source>
        <dbReference type="EMBL" id="KAK0669326.1"/>
    </source>
</evidence>
<evidence type="ECO:0000313" key="3">
    <source>
        <dbReference type="Proteomes" id="UP001174997"/>
    </source>
</evidence>
<comment type="caution">
    <text evidence="2">The sequence shown here is derived from an EMBL/GenBank/DDBJ whole genome shotgun (WGS) entry which is preliminary data.</text>
</comment>
<protein>
    <submittedName>
        <fullName evidence="2">Uncharacterized protein</fullName>
    </submittedName>
</protein>
<keyword evidence="1" id="KW-0812">Transmembrane</keyword>
<accession>A0AA40DBV2</accession>
<feature type="transmembrane region" description="Helical" evidence="1">
    <location>
        <begin position="52"/>
        <end position="69"/>
    </location>
</feature>
<dbReference type="AlphaFoldDB" id="A0AA40DBV2"/>
<dbReference type="Proteomes" id="UP001174997">
    <property type="component" value="Unassembled WGS sequence"/>
</dbReference>
<gene>
    <name evidence="2" type="ORF">QBC41DRAFT_109379</name>
</gene>
<evidence type="ECO:0000256" key="1">
    <source>
        <dbReference type="SAM" id="Phobius"/>
    </source>
</evidence>
<dbReference type="EMBL" id="JAULSY010000044">
    <property type="protein sequence ID" value="KAK0669326.1"/>
    <property type="molecule type" value="Genomic_DNA"/>
</dbReference>
<keyword evidence="1" id="KW-0472">Membrane</keyword>
<reference evidence="2" key="1">
    <citation type="submission" date="2023-06" db="EMBL/GenBank/DDBJ databases">
        <title>Genome-scale phylogeny and comparative genomics of the fungal order Sordariales.</title>
        <authorList>
            <consortium name="Lawrence Berkeley National Laboratory"/>
            <person name="Hensen N."/>
            <person name="Bonometti L."/>
            <person name="Westerberg I."/>
            <person name="Brannstrom I.O."/>
            <person name="Guillou S."/>
            <person name="Cros-Aarteil S."/>
            <person name="Calhoun S."/>
            <person name="Haridas S."/>
            <person name="Kuo A."/>
            <person name="Mondo S."/>
            <person name="Pangilinan J."/>
            <person name="Riley R."/>
            <person name="Labutti K."/>
            <person name="Andreopoulos B."/>
            <person name="Lipzen A."/>
            <person name="Chen C."/>
            <person name="Yanf M."/>
            <person name="Daum C."/>
            <person name="Ng V."/>
            <person name="Clum A."/>
            <person name="Steindorff A."/>
            <person name="Ohm R."/>
            <person name="Martin F."/>
            <person name="Silar P."/>
            <person name="Natvig D."/>
            <person name="Lalanne C."/>
            <person name="Gautier V."/>
            <person name="Ament-Velasquez S.L."/>
            <person name="Kruys A."/>
            <person name="Hutchinson M.I."/>
            <person name="Powell A.J."/>
            <person name="Barry K."/>
            <person name="Miller A.N."/>
            <person name="Grigoriev I.V."/>
            <person name="Debuchy R."/>
            <person name="Gladieux P."/>
            <person name="Thoren M.H."/>
            <person name="Johannesson H."/>
        </authorList>
    </citation>
    <scope>NUCLEOTIDE SEQUENCE</scope>
    <source>
        <strain evidence="2">CBS 307.81</strain>
    </source>
</reference>
<feature type="transmembrane region" description="Helical" evidence="1">
    <location>
        <begin position="20"/>
        <end position="40"/>
    </location>
</feature>
<proteinExistence type="predicted"/>
<keyword evidence="1" id="KW-1133">Transmembrane helix</keyword>
<name>A0AA40DBV2_9PEZI</name>
<sequence length="75" mass="8546">MTASDIDWASQWGINISEGLRLLFLSFFMFLDLSVGQLVLRHQLVRIDDPSLFGCCCSLFFFSPVFGHGTRSIER</sequence>
<keyword evidence="3" id="KW-1185">Reference proteome</keyword>
<organism evidence="2 3">
    <name type="scientific">Cercophora samala</name>
    <dbReference type="NCBI Taxonomy" id="330535"/>
    <lineage>
        <taxon>Eukaryota</taxon>
        <taxon>Fungi</taxon>
        <taxon>Dikarya</taxon>
        <taxon>Ascomycota</taxon>
        <taxon>Pezizomycotina</taxon>
        <taxon>Sordariomycetes</taxon>
        <taxon>Sordariomycetidae</taxon>
        <taxon>Sordariales</taxon>
        <taxon>Lasiosphaeriaceae</taxon>
        <taxon>Cercophora</taxon>
    </lineage>
</organism>